<gene>
    <name evidence="7" type="ordered locus">IALB_1774</name>
</gene>
<feature type="transmembrane region" description="Helical" evidence="5">
    <location>
        <begin position="9"/>
        <end position="27"/>
    </location>
</feature>
<evidence type="ECO:0000256" key="2">
    <source>
        <dbReference type="ARBA" id="ARBA00022692"/>
    </source>
</evidence>
<keyword evidence="2 5" id="KW-0812">Transmembrane</keyword>
<feature type="transmembrane region" description="Helical" evidence="5">
    <location>
        <begin position="51"/>
        <end position="72"/>
    </location>
</feature>
<evidence type="ECO:0000256" key="5">
    <source>
        <dbReference type="SAM" id="Phobius"/>
    </source>
</evidence>
<sequence length="148" mass="16583">MKKIFSNQYFLLFGRIVIAIVFIYAGAEKISDPKSFSQAIYNYRLLPIESINFFAIILPWIELLSGILLLFGISVRENASVIGLLLFVFIIAVAISMIRGLDIECGCFGRGNPVGWRKIGENTLMLIVSLALIAFDSKKFSLINQNKD</sequence>
<feature type="transmembrane region" description="Helical" evidence="5">
    <location>
        <begin position="119"/>
        <end position="135"/>
    </location>
</feature>
<feature type="domain" description="Methylamine utilisation protein MauE" evidence="6">
    <location>
        <begin position="8"/>
        <end position="134"/>
    </location>
</feature>
<evidence type="ECO:0000256" key="4">
    <source>
        <dbReference type="ARBA" id="ARBA00023136"/>
    </source>
</evidence>
<dbReference type="KEGG" id="ial:IALB_1774"/>
<evidence type="ECO:0000256" key="1">
    <source>
        <dbReference type="ARBA" id="ARBA00004141"/>
    </source>
</evidence>
<dbReference type="GO" id="GO:0016020">
    <property type="term" value="C:membrane"/>
    <property type="evidence" value="ECO:0007669"/>
    <property type="project" value="UniProtKB-SubCell"/>
</dbReference>
<evidence type="ECO:0000313" key="7">
    <source>
        <dbReference type="EMBL" id="AFH49481.1"/>
    </source>
</evidence>
<organism evidence="7 8">
    <name type="scientific">Ignavibacterium album (strain DSM 19864 / JCM 16511 / NBRC 101810 / Mat9-16)</name>
    <dbReference type="NCBI Taxonomy" id="945713"/>
    <lineage>
        <taxon>Bacteria</taxon>
        <taxon>Pseudomonadati</taxon>
        <taxon>Ignavibacteriota</taxon>
        <taxon>Ignavibacteria</taxon>
        <taxon>Ignavibacteriales</taxon>
        <taxon>Ignavibacteriaceae</taxon>
        <taxon>Ignavibacterium</taxon>
    </lineage>
</organism>
<name>I0AKH4_IGNAJ</name>
<dbReference type="Pfam" id="PF07291">
    <property type="entry name" value="MauE"/>
    <property type="match status" value="1"/>
</dbReference>
<keyword evidence="8" id="KW-1185">Reference proteome</keyword>
<dbReference type="InterPro" id="IPR009908">
    <property type="entry name" value="Methylamine_util_MauE"/>
</dbReference>
<proteinExistence type="predicted"/>
<evidence type="ECO:0000256" key="3">
    <source>
        <dbReference type="ARBA" id="ARBA00022989"/>
    </source>
</evidence>
<comment type="subcellular location">
    <subcellularLocation>
        <location evidence="1">Membrane</location>
        <topology evidence="1">Multi-pass membrane protein</topology>
    </subcellularLocation>
</comment>
<evidence type="ECO:0000313" key="8">
    <source>
        <dbReference type="Proteomes" id="UP000007394"/>
    </source>
</evidence>
<dbReference type="EMBL" id="CP003418">
    <property type="protein sequence ID" value="AFH49481.1"/>
    <property type="molecule type" value="Genomic_DNA"/>
</dbReference>
<dbReference type="PATRIC" id="fig|945713.3.peg.1778"/>
<keyword evidence="4 5" id="KW-0472">Membrane</keyword>
<dbReference type="UniPathway" id="UPA00895"/>
<accession>I0AKH4</accession>
<evidence type="ECO:0000259" key="6">
    <source>
        <dbReference type="Pfam" id="PF07291"/>
    </source>
</evidence>
<dbReference type="AlphaFoldDB" id="I0AKH4"/>
<keyword evidence="3 5" id="KW-1133">Transmembrane helix</keyword>
<dbReference type="GO" id="GO:0030416">
    <property type="term" value="P:methylamine metabolic process"/>
    <property type="evidence" value="ECO:0007669"/>
    <property type="project" value="InterPro"/>
</dbReference>
<dbReference type="Proteomes" id="UP000007394">
    <property type="component" value="Chromosome"/>
</dbReference>
<feature type="transmembrane region" description="Helical" evidence="5">
    <location>
        <begin position="79"/>
        <end position="99"/>
    </location>
</feature>
<protein>
    <submittedName>
        <fullName evidence="7">DoxX family protein</fullName>
    </submittedName>
</protein>
<dbReference type="RefSeq" id="WP_014560632.1">
    <property type="nucleotide sequence ID" value="NC_017464.1"/>
</dbReference>
<reference evidence="7 8" key="1">
    <citation type="journal article" date="2012" name="Front. Microbiol.">
        <title>Complete genome of Ignavibacterium album, a metabolically versatile, flagellated, facultative anaerobe from the phylum Chlorobi.</title>
        <authorList>
            <person name="Liu Z."/>
            <person name="Frigaard N.-U."/>
            <person name="Vogl K."/>
            <person name="Iino T."/>
            <person name="Ohkuma M."/>
            <person name="Overmann J."/>
            <person name="Bryant D.A."/>
        </authorList>
    </citation>
    <scope>NUCLEOTIDE SEQUENCE [LARGE SCALE GENOMIC DNA]</scope>
    <source>
        <strain evidence="8">DSM 19864 / JCM 16511 / NBRC 101810 / Mat9-16</strain>
    </source>
</reference>
<dbReference type="eggNOG" id="COG2259">
    <property type="taxonomic scope" value="Bacteria"/>
</dbReference>
<dbReference type="HOGENOM" id="CLU_101331_3_1_10"/>